<evidence type="ECO:0000256" key="6">
    <source>
        <dbReference type="ARBA" id="ARBA00022801"/>
    </source>
</evidence>
<dbReference type="SUPFAM" id="SSF51735">
    <property type="entry name" value="NAD(P)-binding Rossmann-fold domains"/>
    <property type="match status" value="1"/>
</dbReference>
<name>F2BVJ1_9FIRM</name>
<keyword evidence="11 12" id="KW-0511">Multifunctional enzyme</keyword>
<dbReference type="InterPro" id="IPR020630">
    <property type="entry name" value="THF_DH/CycHdrlase_cat_dom"/>
</dbReference>
<dbReference type="InterPro" id="IPR020631">
    <property type="entry name" value="THF_DH/CycHdrlase_NAD-bd_dom"/>
</dbReference>
<comment type="caution">
    <text evidence="15">The sequence shown here is derived from an EMBL/GenBank/DDBJ whole genome shotgun (WGS) entry which is preliminary data.</text>
</comment>
<dbReference type="Gene3D" id="3.40.50.720">
    <property type="entry name" value="NAD(P)-binding Rossmann-like Domain"/>
    <property type="match status" value="1"/>
</dbReference>
<dbReference type="GO" id="GO:0005829">
    <property type="term" value="C:cytosol"/>
    <property type="evidence" value="ECO:0007669"/>
    <property type="project" value="TreeGrafter"/>
</dbReference>
<dbReference type="Pfam" id="PF02882">
    <property type="entry name" value="THF_DHG_CYH_C"/>
    <property type="match status" value="1"/>
</dbReference>
<comment type="subunit">
    <text evidence="2 12">Homodimer.</text>
</comment>
<dbReference type="Gene3D" id="3.40.50.10860">
    <property type="entry name" value="Leucine Dehydrogenase, chain A, domain 1"/>
    <property type="match status" value="1"/>
</dbReference>
<keyword evidence="10 12" id="KW-0486">Methionine biosynthesis</keyword>
<proteinExistence type="inferred from homology"/>
<evidence type="ECO:0000313" key="16">
    <source>
        <dbReference type="Proteomes" id="UP000003503"/>
    </source>
</evidence>
<evidence type="ECO:0000256" key="12">
    <source>
        <dbReference type="HAMAP-Rule" id="MF_01576"/>
    </source>
</evidence>
<feature type="binding site" evidence="12">
    <location>
        <begin position="162"/>
        <end position="164"/>
    </location>
    <ligand>
        <name>NADP(+)</name>
        <dbReference type="ChEBI" id="CHEBI:58349"/>
    </ligand>
</feature>
<comment type="function">
    <text evidence="12">Catalyzes the oxidation of 5,10-methylenetetrahydrofolate to 5,10-methenyltetrahydrofolate and then the hydrolysis of 5,10-methenyltetrahydrofolate to 10-formyltetrahydrofolate.</text>
</comment>
<gene>
    <name evidence="12 15" type="primary">folD</name>
    <name evidence="15" type="ORF">HMPREF9083_0208</name>
</gene>
<dbReference type="Proteomes" id="UP000003503">
    <property type="component" value="Unassembled WGS sequence"/>
</dbReference>
<sequence length="283" mass="31151">MILDGKKVANELKENLFKRIDSLKKNKIFPSLSIVLVGNNPASQMYSSFLTKTVKKYGLDVKVHEYSENILENELVLEIKKLNEDKNIDGILIMMPLPKHISEEKIIDTILPEKDIDGLTTVNIGSIVKNKDCLCPCTPKAVMTILESYKIDIEGKDVVVLGRSAVVGKTLALMLLNKNATVTVCHSKTRNLKDKTLNADILISAIGKPHYVKEDMVKKDAIVIDVGINKLNGKTVGDVDYEKVEKTARAITPVPSGVGSVTTTVVVDTLVSVVEKKFLHKKG</sequence>
<dbReference type="Pfam" id="PF00763">
    <property type="entry name" value="THF_DHG_CYH"/>
    <property type="match status" value="1"/>
</dbReference>
<evidence type="ECO:0000256" key="7">
    <source>
        <dbReference type="ARBA" id="ARBA00022857"/>
    </source>
</evidence>
<comment type="similarity">
    <text evidence="12">Belongs to the tetrahydrofolate dehydrogenase/cyclohydrolase family.</text>
</comment>
<accession>F2BVJ1</accession>
<comment type="catalytic activity">
    <reaction evidence="12">
        <text>(6R)-5,10-methenyltetrahydrofolate + H2O = (6R)-10-formyltetrahydrofolate + H(+)</text>
        <dbReference type="Rhea" id="RHEA:23700"/>
        <dbReference type="ChEBI" id="CHEBI:15377"/>
        <dbReference type="ChEBI" id="CHEBI:15378"/>
        <dbReference type="ChEBI" id="CHEBI:57455"/>
        <dbReference type="ChEBI" id="CHEBI:195366"/>
        <dbReference type="EC" id="3.5.4.9"/>
    </reaction>
</comment>
<dbReference type="PANTHER" id="PTHR48099:SF5">
    <property type="entry name" value="C-1-TETRAHYDROFOLATE SYNTHASE, CYTOPLASMIC"/>
    <property type="match status" value="1"/>
</dbReference>
<dbReference type="AlphaFoldDB" id="F2BVJ1"/>
<comment type="caution">
    <text evidence="12">Lacks conserved residue(s) required for the propagation of feature annotation.</text>
</comment>
<comment type="catalytic activity">
    <reaction evidence="12">
        <text>(6R)-5,10-methylene-5,6,7,8-tetrahydrofolate + NADP(+) = (6R)-5,10-methenyltetrahydrofolate + NADPH</text>
        <dbReference type="Rhea" id="RHEA:22812"/>
        <dbReference type="ChEBI" id="CHEBI:15636"/>
        <dbReference type="ChEBI" id="CHEBI:57455"/>
        <dbReference type="ChEBI" id="CHEBI:57783"/>
        <dbReference type="ChEBI" id="CHEBI:58349"/>
        <dbReference type="EC" id="1.5.1.5"/>
    </reaction>
</comment>
<evidence type="ECO:0000256" key="4">
    <source>
        <dbReference type="ARBA" id="ARBA00022605"/>
    </source>
</evidence>
<dbReference type="GO" id="GO:0035999">
    <property type="term" value="P:tetrahydrofolate interconversion"/>
    <property type="evidence" value="ECO:0007669"/>
    <property type="project" value="UniProtKB-UniRule"/>
</dbReference>
<feature type="domain" description="Tetrahydrofolate dehydrogenase/cyclohydrolase catalytic" evidence="13">
    <location>
        <begin position="3"/>
        <end position="117"/>
    </location>
</feature>
<keyword evidence="9 12" id="KW-0368">Histidine biosynthesis</keyword>
<reference evidence="15 16" key="1">
    <citation type="submission" date="2011-02" db="EMBL/GenBank/DDBJ databases">
        <authorList>
            <person name="Muzny D."/>
            <person name="Qin X."/>
            <person name="Deng J."/>
            <person name="Jiang H."/>
            <person name="Liu Y."/>
            <person name="Qu J."/>
            <person name="Song X.-Z."/>
            <person name="Zhang L."/>
            <person name="Thornton R."/>
            <person name="Coyle M."/>
            <person name="Francisco L."/>
            <person name="Jackson L."/>
            <person name="Javaid M."/>
            <person name="Korchina V."/>
            <person name="Kovar C."/>
            <person name="Mata R."/>
            <person name="Mathew T."/>
            <person name="Ngo R."/>
            <person name="Nguyen L."/>
            <person name="Nguyen N."/>
            <person name="Okwuonu G."/>
            <person name="Ongeri F."/>
            <person name="Pham C."/>
            <person name="Simmons D."/>
            <person name="Wilczek-Boney K."/>
            <person name="Hale W."/>
            <person name="Jakkamsetti A."/>
            <person name="Pham P."/>
            <person name="Ruth R."/>
            <person name="San Lucas F."/>
            <person name="Warren J."/>
            <person name="Zhang J."/>
            <person name="Zhao Z."/>
            <person name="Zhou C."/>
            <person name="Zhu D."/>
            <person name="Lee S."/>
            <person name="Bess C."/>
            <person name="Blankenburg K."/>
            <person name="Forbes L."/>
            <person name="Fu Q."/>
            <person name="Gubbala S."/>
            <person name="Hirani K."/>
            <person name="Jayaseelan J.C."/>
            <person name="Lara F."/>
            <person name="Munidasa M."/>
            <person name="Palculict T."/>
            <person name="Patil S."/>
            <person name="Pu L.-L."/>
            <person name="Saada N."/>
            <person name="Tang L."/>
            <person name="Weissenberger G."/>
            <person name="Zhu Y."/>
            <person name="Hemphill L."/>
            <person name="Shang Y."/>
            <person name="Youmans B."/>
            <person name="Ayvaz T."/>
            <person name="Ross M."/>
            <person name="Santibanez J."/>
            <person name="Aqrawi P."/>
            <person name="Gross S."/>
            <person name="Joshi V."/>
            <person name="Fowler G."/>
            <person name="Nazareth L."/>
            <person name="Reid J."/>
            <person name="Worley K."/>
            <person name="Petrosino J."/>
            <person name="Highlander S."/>
            <person name="Gibbs R."/>
        </authorList>
    </citation>
    <scope>NUCLEOTIDE SEQUENCE [LARGE SCALE GENOMIC DNA]</scope>
    <source>
        <strain evidence="15 16">DSM 19965</strain>
    </source>
</reference>
<keyword evidence="3 12" id="KW-0554">One-carbon metabolism</keyword>
<dbReference type="FunFam" id="3.40.50.10860:FF:000005">
    <property type="entry name" value="C-1-tetrahydrofolate synthase, cytoplasmic, putative"/>
    <property type="match status" value="1"/>
</dbReference>
<feature type="domain" description="Tetrahydrofolate dehydrogenase/cyclohydrolase NAD(P)-binding" evidence="14">
    <location>
        <begin position="136"/>
        <end position="277"/>
    </location>
</feature>
<evidence type="ECO:0000256" key="5">
    <source>
        <dbReference type="ARBA" id="ARBA00022755"/>
    </source>
</evidence>
<dbReference type="EC" id="1.5.1.5" evidence="12"/>
<feature type="binding site" evidence="12">
    <location>
        <position position="228"/>
    </location>
    <ligand>
        <name>NADP(+)</name>
        <dbReference type="ChEBI" id="CHEBI:58349"/>
    </ligand>
</feature>
<keyword evidence="6 12" id="KW-0378">Hydrolase</keyword>
<evidence type="ECO:0000259" key="14">
    <source>
        <dbReference type="Pfam" id="PF02882"/>
    </source>
</evidence>
<dbReference type="HOGENOM" id="CLU_034045_2_1_9"/>
<dbReference type="STRING" id="888062.HMPREF9083_0208"/>
<evidence type="ECO:0000256" key="3">
    <source>
        <dbReference type="ARBA" id="ARBA00022563"/>
    </source>
</evidence>
<evidence type="ECO:0000256" key="2">
    <source>
        <dbReference type="ARBA" id="ARBA00011738"/>
    </source>
</evidence>
<dbReference type="eggNOG" id="COG0190">
    <property type="taxonomic scope" value="Bacteria"/>
</dbReference>
<dbReference type="EC" id="3.5.4.9" evidence="12"/>
<dbReference type="SUPFAM" id="SSF53223">
    <property type="entry name" value="Aminoacid dehydrogenase-like, N-terminal domain"/>
    <property type="match status" value="1"/>
</dbReference>
<dbReference type="GO" id="GO:0004488">
    <property type="term" value="F:methylenetetrahydrofolate dehydrogenase (NADP+) activity"/>
    <property type="evidence" value="ECO:0007669"/>
    <property type="project" value="UniProtKB-UniRule"/>
</dbReference>
<dbReference type="UniPathway" id="UPA00193"/>
<dbReference type="RefSeq" id="WP_007555516.1">
    <property type="nucleotide sequence ID" value="NZ_GL878519.1"/>
</dbReference>
<evidence type="ECO:0000259" key="13">
    <source>
        <dbReference type="Pfam" id="PF00763"/>
    </source>
</evidence>
<dbReference type="HAMAP" id="MF_01576">
    <property type="entry name" value="THF_DHG_CYH"/>
    <property type="match status" value="1"/>
</dbReference>
<dbReference type="FunFam" id="3.40.50.720:FF:000094">
    <property type="entry name" value="Bifunctional protein FolD"/>
    <property type="match status" value="1"/>
</dbReference>
<keyword evidence="8 12" id="KW-0560">Oxidoreductase</keyword>
<dbReference type="GO" id="GO:0004477">
    <property type="term" value="F:methenyltetrahydrofolate cyclohydrolase activity"/>
    <property type="evidence" value="ECO:0007669"/>
    <property type="project" value="UniProtKB-UniRule"/>
</dbReference>
<dbReference type="GO" id="GO:0000105">
    <property type="term" value="P:L-histidine biosynthetic process"/>
    <property type="evidence" value="ECO:0007669"/>
    <property type="project" value="UniProtKB-KW"/>
</dbReference>
<keyword evidence="16" id="KW-1185">Reference proteome</keyword>
<dbReference type="PRINTS" id="PR00085">
    <property type="entry name" value="THFDHDRGNASE"/>
</dbReference>
<dbReference type="InterPro" id="IPR046346">
    <property type="entry name" value="Aminoacid_DH-like_N_sf"/>
</dbReference>
<evidence type="ECO:0000256" key="11">
    <source>
        <dbReference type="ARBA" id="ARBA00023268"/>
    </source>
</evidence>
<dbReference type="CDD" id="cd01080">
    <property type="entry name" value="NAD_bind_m-THF_DH_Cyclohyd"/>
    <property type="match status" value="1"/>
</dbReference>
<dbReference type="GO" id="GO:0006164">
    <property type="term" value="P:purine nucleotide biosynthetic process"/>
    <property type="evidence" value="ECO:0007669"/>
    <property type="project" value="UniProtKB-KW"/>
</dbReference>
<evidence type="ECO:0000256" key="9">
    <source>
        <dbReference type="ARBA" id="ARBA00023102"/>
    </source>
</evidence>
<evidence type="ECO:0000313" key="15">
    <source>
        <dbReference type="EMBL" id="EGF16732.1"/>
    </source>
</evidence>
<dbReference type="GO" id="GO:0009086">
    <property type="term" value="P:methionine biosynthetic process"/>
    <property type="evidence" value="ECO:0007669"/>
    <property type="project" value="UniProtKB-KW"/>
</dbReference>
<evidence type="ECO:0000256" key="10">
    <source>
        <dbReference type="ARBA" id="ARBA00023167"/>
    </source>
</evidence>
<organism evidence="15 16">
    <name type="scientific">Dialister micraerophilus DSM 19965</name>
    <dbReference type="NCBI Taxonomy" id="888062"/>
    <lineage>
        <taxon>Bacteria</taxon>
        <taxon>Bacillati</taxon>
        <taxon>Bacillota</taxon>
        <taxon>Negativicutes</taxon>
        <taxon>Veillonellales</taxon>
        <taxon>Veillonellaceae</taxon>
        <taxon>Dialister</taxon>
    </lineage>
</organism>
<dbReference type="InterPro" id="IPR036291">
    <property type="entry name" value="NAD(P)-bd_dom_sf"/>
</dbReference>
<protein>
    <recommendedName>
        <fullName evidence="12">Bifunctional protein FolD</fullName>
    </recommendedName>
    <domain>
        <recommendedName>
            <fullName evidence="12">Methylenetetrahydrofolate dehydrogenase</fullName>
            <ecNumber evidence="12">1.5.1.5</ecNumber>
        </recommendedName>
    </domain>
    <domain>
        <recommendedName>
            <fullName evidence="12">Methenyltetrahydrofolate cyclohydrolase</fullName>
            <ecNumber evidence="12">3.5.4.9</ecNumber>
        </recommendedName>
    </domain>
</protein>
<evidence type="ECO:0000256" key="8">
    <source>
        <dbReference type="ARBA" id="ARBA00023002"/>
    </source>
</evidence>
<comment type="pathway">
    <text evidence="1 12">One-carbon metabolism; tetrahydrofolate interconversion.</text>
</comment>
<dbReference type="EMBL" id="AFBB01000002">
    <property type="protein sequence ID" value="EGF16732.1"/>
    <property type="molecule type" value="Genomic_DNA"/>
</dbReference>
<dbReference type="InterPro" id="IPR000672">
    <property type="entry name" value="THF_DH/CycHdrlase"/>
</dbReference>
<dbReference type="PANTHER" id="PTHR48099">
    <property type="entry name" value="C-1-TETRAHYDROFOLATE SYNTHASE, CYTOPLASMIC-RELATED"/>
    <property type="match status" value="1"/>
</dbReference>
<keyword evidence="5 12" id="KW-0658">Purine biosynthesis</keyword>
<keyword evidence="4 12" id="KW-0028">Amino-acid biosynthesis</keyword>
<keyword evidence="7 12" id="KW-0521">NADP</keyword>
<evidence type="ECO:0000256" key="1">
    <source>
        <dbReference type="ARBA" id="ARBA00004777"/>
    </source>
</evidence>